<dbReference type="RefSeq" id="WP_245790155.1">
    <property type="nucleotide sequence ID" value="NZ_FRDF01000010.1"/>
</dbReference>
<evidence type="ECO:0000259" key="2">
    <source>
        <dbReference type="SMART" id="SM00867"/>
    </source>
</evidence>
<gene>
    <name evidence="3" type="ORF">SAMN02745193_01932</name>
</gene>
<keyword evidence="4" id="KW-1185">Reference proteome</keyword>
<dbReference type="Gene3D" id="2.40.128.110">
    <property type="entry name" value="Lipid/polyisoprenoid-binding, YceI-like"/>
    <property type="match status" value="1"/>
</dbReference>
<dbReference type="PANTHER" id="PTHR34406">
    <property type="entry name" value="PROTEIN YCEI"/>
    <property type="match status" value="1"/>
</dbReference>
<dbReference type="STRING" id="198312.SAMN02745193_01932"/>
<reference evidence="4" key="1">
    <citation type="submission" date="2016-12" db="EMBL/GenBank/DDBJ databases">
        <authorList>
            <person name="Varghese N."/>
            <person name="Submissions S."/>
        </authorList>
    </citation>
    <scope>NUCLEOTIDE SEQUENCE [LARGE SCALE GENOMIC DNA]</scope>
    <source>
        <strain evidence="4">DSM 11032</strain>
    </source>
</reference>
<accession>A0A1M7SKW8</accession>
<dbReference type="Pfam" id="PF04264">
    <property type="entry name" value="YceI"/>
    <property type="match status" value="1"/>
</dbReference>
<dbReference type="InterPro" id="IPR007372">
    <property type="entry name" value="Lipid/polyisoprenoid-bd_YceI"/>
</dbReference>
<name>A0A1M7SKW8_9SPHN</name>
<feature type="signal peptide" evidence="1">
    <location>
        <begin position="1"/>
        <end position="28"/>
    </location>
</feature>
<dbReference type="SMART" id="SM00867">
    <property type="entry name" value="YceI"/>
    <property type="match status" value="1"/>
</dbReference>
<feature type="chain" id="PRO_5013223851" evidence="1">
    <location>
        <begin position="29"/>
        <end position="220"/>
    </location>
</feature>
<dbReference type="SUPFAM" id="SSF101874">
    <property type="entry name" value="YceI-like"/>
    <property type="match status" value="1"/>
</dbReference>
<dbReference type="InterPro" id="IPR036761">
    <property type="entry name" value="TTHA0802/YceI-like_sf"/>
</dbReference>
<keyword evidence="1" id="KW-0732">Signal</keyword>
<dbReference type="PANTHER" id="PTHR34406:SF1">
    <property type="entry name" value="PROTEIN YCEI"/>
    <property type="match status" value="1"/>
</dbReference>
<evidence type="ECO:0000313" key="4">
    <source>
        <dbReference type="Proteomes" id="UP000184391"/>
    </source>
</evidence>
<proteinExistence type="predicted"/>
<dbReference type="Proteomes" id="UP000184391">
    <property type="component" value="Unassembled WGS sequence"/>
</dbReference>
<feature type="domain" description="Lipid/polyisoprenoid-binding YceI-like" evidence="2">
    <location>
        <begin position="49"/>
        <end position="218"/>
    </location>
</feature>
<organism evidence="3 4">
    <name type="scientific">Erythrobacter sanguineus</name>
    <dbReference type="NCBI Taxonomy" id="198312"/>
    <lineage>
        <taxon>Bacteria</taxon>
        <taxon>Pseudomonadati</taxon>
        <taxon>Pseudomonadota</taxon>
        <taxon>Alphaproteobacteria</taxon>
        <taxon>Sphingomonadales</taxon>
        <taxon>Erythrobacteraceae</taxon>
        <taxon>Erythrobacter/Porphyrobacter group</taxon>
        <taxon>Erythrobacter</taxon>
    </lineage>
</organism>
<dbReference type="PROSITE" id="PS51257">
    <property type="entry name" value="PROKAR_LIPOPROTEIN"/>
    <property type="match status" value="1"/>
</dbReference>
<sequence length="220" mass="22940">MKGPVIVMPKLRILAFAAVLAAGLAACAEPAGDAPAGNGAQESPVTEGNWTLDPATSRLVYVSVKAGEIAENNAFETLSGTITADGTAEFSIDLASVSTGVDIRNERMRDIFFQVADFPTAVVTTKLDPAAFAGLAVGQSLARPLKAILSIKGMDAPIETEVLVTRVAADRVTVVPTAPVIITTDMFELTDELGELRALAQLPSITPAVPVTFTLSFIRS</sequence>
<dbReference type="EMBL" id="FRDF01000010">
    <property type="protein sequence ID" value="SHN59127.1"/>
    <property type="molecule type" value="Genomic_DNA"/>
</dbReference>
<protein>
    <submittedName>
        <fullName evidence="3">Polyisoprenoid-binding protein YceI</fullName>
    </submittedName>
</protein>
<dbReference type="AlphaFoldDB" id="A0A1M7SKW8"/>
<evidence type="ECO:0000256" key="1">
    <source>
        <dbReference type="SAM" id="SignalP"/>
    </source>
</evidence>
<evidence type="ECO:0000313" key="3">
    <source>
        <dbReference type="EMBL" id="SHN59127.1"/>
    </source>
</evidence>